<dbReference type="SUPFAM" id="SSF47459">
    <property type="entry name" value="HLH, helix-loop-helix DNA-binding domain"/>
    <property type="match status" value="1"/>
</dbReference>
<dbReference type="InterPro" id="IPR052207">
    <property type="entry name" value="Max-like/E-box_TFs"/>
</dbReference>
<dbReference type="PROSITE" id="PS50888">
    <property type="entry name" value="BHLH"/>
    <property type="match status" value="1"/>
</dbReference>
<dbReference type="GO" id="GO:0005634">
    <property type="term" value="C:nucleus"/>
    <property type="evidence" value="ECO:0007669"/>
    <property type="project" value="UniProtKB-SubCell"/>
</dbReference>
<dbReference type="AlphaFoldDB" id="A0AAN9TGU6"/>
<proteinExistence type="predicted"/>
<evidence type="ECO:0000256" key="1">
    <source>
        <dbReference type="ARBA" id="ARBA00004123"/>
    </source>
</evidence>
<organism evidence="8 9">
    <name type="scientific">Parthenolecanium corni</name>
    <dbReference type="NCBI Taxonomy" id="536013"/>
    <lineage>
        <taxon>Eukaryota</taxon>
        <taxon>Metazoa</taxon>
        <taxon>Ecdysozoa</taxon>
        <taxon>Arthropoda</taxon>
        <taxon>Hexapoda</taxon>
        <taxon>Insecta</taxon>
        <taxon>Pterygota</taxon>
        <taxon>Neoptera</taxon>
        <taxon>Paraneoptera</taxon>
        <taxon>Hemiptera</taxon>
        <taxon>Sternorrhyncha</taxon>
        <taxon>Coccoidea</taxon>
        <taxon>Coccidae</taxon>
        <taxon>Parthenolecanium</taxon>
    </lineage>
</organism>
<comment type="subcellular location">
    <subcellularLocation>
        <location evidence="1">Nucleus</location>
    </subcellularLocation>
</comment>
<feature type="region of interest" description="Disordered" evidence="6">
    <location>
        <begin position="23"/>
        <end position="64"/>
    </location>
</feature>
<evidence type="ECO:0000313" key="8">
    <source>
        <dbReference type="EMBL" id="KAK7591202.1"/>
    </source>
</evidence>
<evidence type="ECO:0000313" key="9">
    <source>
        <dbReference type="Proteomes" id="UP001367676"/>
    </source>
</evidence>
<dbReference type="CDD" id="cd11419">
    <property type="entry name" value="bHLHzip_TFAP4"/>
    <property type="match status" value="1"/>
</dbReference>
<evidence type="ECO:0000256" key="5">
    <source>
        <dbReference type="ARBA" id="ARBA00023242"/>
    </source>
</evidence>
<reference evidence="8 9" key="1">
    <citation type="submission" date="2024-03" db="EMBL/GenBank/DDBJ databases">
        <title>Adaptation during the transition from Ophiocordyceps entomopathogen to insect associate is accompanied by gene loss and intensified selection.</title>
        <authorList>
            <person name="Ward C.M."/>
            <person name="Onetto C.A."/>
            <person name="Borneman A.R."/>
        </authorList>
    </citation>
    <scope>NUCLEOTIDE SEQUENCE [LARGE SCALE GENOMIC DNA]</scope>
    <source>
        <strain evidence="8">AWRI1</strain>
        <tissue evidence="8">Single Adult Female</tissue>
    </source>
</reference>
<evidence type="ECO:0000256" key="6">
    <source>
        <dbReference type="SAM" id="MobiDB-lite"/>
    </source>
</evidence>
<dbReference type="GO" id="GO:0046983">
    <property type="term" value="F:protein dimerization activity"/>
    <property type="evidence" value="ECO:0007669"/>
    <property type="project" value="InterPro"/>
</dbReference>
<dbReference type="GO" id="GO:0000978">
    <property type="term" value="F:RNA polymerase II cis-regulatory region sequence-specific DNA binding"/>
    <property type="evidence" value="ECO:0007669"/>
    <property type="project" value="TreeGrafter"/>
</dbReference>
<dbReference type="PANTHER" id="PTHR15741:SF27">
    <property type="entry name" value="TRANSCRIPTION FACTOR AP-4"/>
    <property type="match status" value="1"/>
</dbReference>
<feature type="domain" description="BHLH" evidence="7">
    <location>
        <begin position="71"/>
        <end position="122"/>
    </location>
</feature>
<evidence type="ECO:0000256" key="4">
    <source>
        <dbReference type="ARBA" id="ARBA00023163"/>
    </source>
</evidence>
<sequence length="240" mass="26094">MSTLDPEEKLKFEELMIRYEQDDISGSCSAKSDKADSPVTPSVSRSSSTSAAGNPSNAGCGAPATVDEKRIRREIANSNERRRMQSINAGFQSLRALLPHHVGEKLSKGVVVMTGVRCGGGSKRKIDELAASGGFFLVGVAGGRSCTPWCVWLCLRPNAAADFCRKIYTQVITRVVLHIAISGGKDQGICGIVHAAEEVDAKNKFRNDGQLVVYLVQHGWKRHCLDTFIVHSYVAEICRE</sequence>
<dbReference type="InterPro" id="IPR011598">
    <property type="entry name" value="bHLH_dom"/>
</dbReference>
<accession>A0AAN9TGU6</accession>
<feature type="compositionally biased region" description="Low complexity" evidence="6">
    <location>
        <begin position="37"/>
        <end position="59"/>
    </location>
</feature>
<comment type="caution">
    <text evidence="8">The sequence shown here is derived from an EMBL/GenBank/DDBJ whole genome shotgun (WGS) entry which is preliminary data.</text>
</comment>
<keyword evidence="2" id="KW-0805">Transcription regulation</keyword>
<dbReference type="Pfam" id="PF00010">
    <property type="entry name" value="HLH"/>
    <property type="match status" value="1"/>
</dbReference>
<keyword evidence="3" id="KW-0238">DNA-binding</keyword>
<evidence type="ECO:0000256" key="3">
    <source>
        <dbReference type="ARBA" id="ARBA00023125"/>
    </source>
</evidence>
<protein>
    <recommendedName>
        <fullName evidence="7">BHLH domain-containing protein</fullName>
    </recommendedName>
</protein>
<gene>
    <name evidence="8" type="ORF">V9T40_002815</name>
</gene>
<dbReference type="EMBL" id="JBBCAQ010000022">
    <property type="protein sequence ID" value="KAK7591202.1"/>
    <property type="molecule type" value="Genomic_DNA"/>
</dbReference>
<dbReference type="Gene3D" id="4.10.280.10">
    <property type="entry name" value="Helix-loop-helix DNA-binding domain"/>
    <property type="match status" value="1"/>
</dbReference>
<keyword evidence="5" id="KW-0539">Nucleus</keyword>
<dbReference type="SMART" id="SM00353">
    <property type="entry name" value="HLH"/>
    <property type="match status" value="1"/>
</dbReference>
<evidence type="ECO:0000259" key="7">
    <source>
        <dbReference type="PROSITE" id="PS50888"/>
    </source>
</evidence>
<keyword evidence="9" id="KW-1185">Reference proteome</keyword>
<evidence type="ECO:0000256" key="2">
    <source>
        <dbReference type="ARBA" id="ARBA00023015"/>
    </source>
</evidence>
<name>A0AAN9TGU6_9HEMI</name>
<dbReference type="PANTHER" id="PTHR15741">
    <property type="entry name" value="BASIC HELIX-LOOP-HELIX ZIP TRANSCRIPTION FACTOR"/>
    <property type="match status" value="1"/>
</dbReference>
<dbReference type="Proteomes" id="UP001367676">
    <property type="component" value="Unassembled WGS sequence"/>
</dbReference>
<keyword evidence="4" id="KW-0804">Transcription</keyword>
<dbReference type="InterPro" id="IPR036638">
    <property type="entry name" value="HLH_DNA-bd_sf"/>
</dbReference>
<dbReference type="GO" id="GO:0000981">
    <property type="term" value="F:DNA-binding transcription factor activity, RNA polymerase II-specific"/>
    <property type="evidence" value="ECO:0007669"/>
    <property type="project" value="TreeGrafter"/>
</dbReference>